<name>A0ACC2LH69_PERAE</name>
<dbReference type="EMBL" id="CM056816">
    <property type="protein sequence ID" value="KAJ8632776.1"/>
    <property type="molecule type" value="Genomic_DNA"/>
</dbReference>
<dbReference type="Proteomes" id="UP001234297">
    <property type="component" value="Chromosome 8"/>
</dbReference>
<gene>
    <name evidence="1" type="ORF">MRB53_026112</name>
</gene>
<reference evidence="1 2" key="1">
    <citation type="journal article" date="2022" name="Hortic Res">
        <title>A haplotype resolved chromosomal level avocado genome allows analysis of novel avocado genes.</title>
        <authorList>
            <person name="Nath O."/>
            <person name="Fletcher S.J."/>
            <person name="Hayward A."/>
            <person name="Shaw L.M."/>
            <person name="Masouleh A.K."/>
            <person name="Furtado A."/>
            <person name="Henry R.J."/>
            <person name="Mitter N."/>
        </authorList>
    </citation>
    <scope>NUCLEOTIDE SEQUENCE [LARGE SCALE GENOMIC DNA]</scope>
    <source>
        <strain evidence="2">cv. Hass</strain>
    </source>
</reference>
<organism evidence="1 2">
    <name type="scientific">Persea americana</name>
    <name type="common">Avocado</name>
    <dbReference type="NCBI Taxonomy" id="3435"/>
    <lineage>
        <taxon>Eukaryota</taxon>
        <taxon>Viridiplantae</taxon>
        <taxon>Streptophyta</taxon>
        <taxon>Embryophyta</taxon>
        <taxon>Tracheophyta</taxon>
        <taxon>Spermatophyta</taxon>
        <taxon>Magnoliopsida</taxon>
        <taxon>Magnoliidae</taxon>
        <taxon>Laurales</taxon>
        <taxon>Lauraceae</taxon>
        <taxon>Persea</taxon>
    </lineage>
</organism>
<evidence type="ECO:0000313" key="1">
    <source>
        <dbReference type="EMBL" id="KAJ8632776.1"/>
    </source>
</evidence>
<sequence length="79" mass="8957">MAKETHLHEIRTRGQQNVARRAFWCVPTVAGDGENGSGSSSDVGELLESHGFVLWQAKMVGKWRKKKRRKGKKGFSCWK</sequence>
<evidence type="ECO:0000313" key="2">
    <source>
        <dbReference type="Proteomes" id="UP001234297"/>
    </source>
</evidence>
<accession>A0ACC2LH69</accession>
<keyword evidence="2" id="KW-1185">Reference proteome</keyword>
<comment type="caution">
    <text evidence="1">The sequence shown here is derived from an EMBL/GenBank/DDBJ whole genome shotgun (WGS) entry which is preliminary data.</text>
</comment>
<protein>
    <submittedName>
        <fullName evidence="1">Uncharacterized protein</fullName>
    </submittedName>
</protein>
<proteinExistence type="predicted"/>